<evidence type="ECO:0000256" key="1">
    <source>
        <dbReference type="ARBA" id="ARBA00022679"/>
    </source>
</evidence>
<evidence type="ECO:0000256" key="3">
    <source>
        <dbReference type="SAM" id="MobiDB-lite"/>
    </source>
</evidence>
<sequence>FVIPKVMWQIYKAMKWADHIHLRCPGNIGLLGCFVQILFPNKPKTIKYAGNWDPKSKQPLSYRLQKQILSNSFLTKNAKVLVYGKWPNQSENIIPFFTASYSEQEIEQVDLERKVKSLRQACTELSRSAQTDNMERHSEQREAILSNEQIATSETPRNDEIERHSAPTCPAGRLVPGSHPNALNFIFVGGLTPGKQPLLSVQVIHQLKEKGYLIKLDMYGEGSEQVYIEKYIEENNLRNEVILHGNVIKETVKRAYKKAHFLLFISKSEGWPKVIAEAMFWGCLPISSGVSCIPYMLGDGTRGAIVNPNINEIVLVVEDYIKDKESYEKQTKKAMEWSRQYTLEKFEEEIKKLL</sequence>
<dbReference type="Gene3D" id="3.40.50.2000">
    <property type="entry name" value="Glycogen Phosphorylase B"/>
    <property type="match status" value="1"/>
</dbReference>
<name>A0A3B0TVV1_9ZZZZ</name>
<evidence type="ECO:0000256" key="2">
    <source>
        <dbReference type="SAM" id="Coils"/>
    </source>
</evidence>
<feature type="domain" description="Glycosyl transferase family 1" evidence="4">
    <location>
        <begin position="185"/>
        <end position="336"/>
    </location>
</feature>
<dbReference type="CDD" id="cd03801">
    <property type="entry name" value="GT4_PimA-like"/>
    <property type="match status" value="1"/>
</dbReference>
<dbReference type="SUPFAM" id="SSF53756">
    <property type="entry name" value="UDP-Glycosyltransferase/glycogen phosphorylase"/>
    <property type="match status" value="1"/>
</dbReference>
<gene>
    <name evidence="5" type="ORF">MNBD_BACTEROID04-286</name>
</gene>
<dbReference type="GO" id="GO:0016757">
    <property type="term" value="F:glycosyltransferase activity"/>
    <property type="evidence" value="ECO:0007669"/>
    <property type="project" value="InterPro"/>
</dbReference>
<dbReference type="EC" id="2.-.-.-" evidence="5"/>
<evidence type="ECO:0000259" key="4">
    <source>
        <dbReference type="Pfam" id="PF00534"/>
    </source>
</evidence>
<feature type="compositionally biased region" description="Basic and acidic residues" evidence="3">
    <location>
        <begin position="156"/>
        <end position="165"/>
    </location>
</feature>
<accession>A0A3B0TVV1</accession>
<proteinExistence type="predicted"/>
<feature type="compositionally biased region" description="Polar residues" evidence="3">
    <location>
        <begin position="146"/>
        <end position="155"/>
    </location>
</feature>
<dbReference type="InterPro" id="IPR001296">
    <property type="entry name" value="Glyco_trans_1"/>
</dbReference>
<feature type="non-terminal residue" evidence="5">
    <location>
        <position position="1"/>
    </location>
</feature>
<evidence type="ECO:0000313" key="5">
    <source>
        <dbReference type="EMBL" id="VAW22811.1"/>
    </source>
</evidence>
<organism evidence="5">
    <name type="scientific">hydrothermal vent metagenome</name>
    <dbReference type="NCBI Taxonomy" id="652676"/>
    <lineage>
        <taxon>unclassified sequences</taxon>
        <taxon>metagenomes</taxon>
        <taxon>ecological metagenomes</taxon>
    </lineage>
</organism>
<dbReference type="PANTHER" id="PTHR46401:SF2">
    <property type="entry name" value="GLYCOSYLTRANSFERASE WBBK-RELATED"/>
    <property type="match status" value="1"/>
</dbReference>
<keyword evidence="1 5" id="KW-0808">Transferase</keyword>
<dbReference type="AlphaFoldDB" id="A0A3B0TVV1"/>
<feature type="coiled-coil region" evidence="2">
    <location>
        <begin position="101"/>
        <end position="128"/>
    </location>
</feature>
<keyword evidence="2" id="KW-0175">Coiled coil</keyword>
<dbReference type="PANTHER" id="PTHR46401">
    <property type="entry name" value="GLYCOSYLTRANSFERASE WBBK-RELATED"/>
    <property type="match status" value="1"/>
</dbReference>
<dbReference type="Pfam" id="PF00534">
    <property type="entry name" value="Glycos_transf_1"/>
    <property type="match status" value="1"/>
</dbReference>
<protein>
    <submittedName>
        <fullName evidence="5">Glycosyl transferase, group 1</fullName>
        <ecNumber evidence="5">2.-.-.-</ecNumber>
    </submittedName>
</protein>
<reference evidence="5" key="1">
    <citation type="submission" date="2018-06" db="EMBL/GenBank/DDBJ databases">
        <authorList>
            <person name="Zhirakovskaya E."/>
        </authorList>
    </citation>
    <scope>NUCLEOTIDE SEQUENCE</scope>
</reference>
<dbReference type="GO" id="GO:0009103">
    <property type="term" value="P:lipopolysaccharide biosynthetic process"/>
    <property type="evidence" value="ECO:0007669"/>
    <property type="project" value="TreeGrafter"/>
</dbReference>
<feature type="region of interest" description="Disordered" evidence="3">
    <location>
        <begin position="144"/>
        <end position="170"/>
    </location>
</feature>
<dbReference type="EMBL" id="UOER01000161">
    <property type="protein sequence ID" value="VAW22811.1"/>
    <property type="molecule type" value="Genomic_DNA"/>
</dbReference>